<dbReference type="Gene3D" id="3.40.50.1820">
    <property type="entry name" value="alpha/beta hydrolase"/>
    <property type="match status" value="1"/>
</dbReference>
<organism evidence="2 3">
    <name type="scientific">Tigheibacillus halophilus</name>
    <dbReference type="NCBI Taxonomy" id="361280"/>
    <lineage>
        <taxon>Bacteria</taxon>
        <taxon>Bacillati</taxon>
        <taxon>Bacillota</taxon>
        <taxon>Bacilli</taxon>
        <taxon>Bacillales</taxon>
        <taxon>Bacillaceae</taxon>
        <taxon>Tigheibacillus</taxon>
    </lineage>
</organism>
<evidence type="ECO:0000259" key="1">
    <source>
        <dbReference type="Pfam" id="PF00326"/>
    </source>
</evidence>
<protein>
    <submittedName>
        <fullName evidence="2">Prolyl oligopeptidase family serine peptidase</fullName>
    </submittedName>
</protein>
<dbReference type="PANTHER" id="PTHR47381">
    <property type="entry name" value="ALPHA/BETA-HYDROLASES SUPERFAMILY PROTEIN"/>
    <property type="match status" value="1"/>
</dbReference>
<accession>A0ABU5CA15</accession>
<feature type="domain" description="Peptidase S9 prolyl oligopeptidase catalytic" evidence="1">
    <location>
        <begin position="42"/>
        <end position="208"/>
    </location>
</feature>
<comment type="caution">
    <text evidence="2">The sequence shown here is derived from an EMBL/GenBank/DDBJ whole genome shotgun (WGS) entry which is preliminary data.</text>
</comment>
<reference evidence="2 3" key="1">
    <citation type="submission" date="2023-10" db="EMBL/GenBank/DDBJ databases">
        <title>Virgibacillus halophilus 5B73C genome.</title>
        <authorList>
            <person name="Miliotis G."/>
            <person name="Sengupta P."/>
            <person name="Hameed A."/>
            <person name="Chuvochina M."/>
            <person name="Mcdonagh F."/>
            <person name="Simpson A.C."/>
            <person name="Singh N.K."/>
            <person name="Rekha P.D."/>
            <person name="Raman K."/>
            <person name="Hugenholtz P."/>
            <person name="Venkateswaran K."/>
        </authorList>
    </citation>
    <scope>NUCLEOTIDE SEQUENCE [LARGE SCALE GENOMIC DNA]</scope>
    <source>
        <strain evidence="2 3">5B73C</strain>
    </source>
</reference>
<dbReference type="EMBL" id="JAWDIP010000004">
    <property type="protein sequence ID" value="MDY0396064.1"/>
    <property type="molecule type" value="Genomic_DNA"/>
</dbReference>
<dbReference type="PANTHER" id="PTHR47381:SF3">
    <property type="entry name" value="ALPHA_BETA-HYDROLASES SUPERFAMILY PROTEIN"/>
    <property type="match status" value="1"/>
</dbReference>
<evidence type="ECO:0000313" key="2">
    <source>
        <dbReference type="EMBL" id="MDY0396064.1"/>
    </source>
</evidence>
<dbReference type="InterPro" id="IPR029058">
    <property type="entry name" value="AB_hydrolase_fold"/>
</dbReference>
<dbReference type="SUPFAM" id="SSF53474">
    <property type="entry name" value="alpha/beta-Hydrolases"/>
    <property type="match status" value="1"/>
</dbReference>
<sequence length="210" mass="23633">MAYLLAEKGFRVMLPDSKWHGQRENGASTLKKQLSFFEIVLQNVADLETIKNYLQKNQLMKGDNFGIAGTSMGGITTCAALTKYPWIKAAACLMGSPKLSAYAEDLIAEVGKNMPLPISDAEIRGILVELSKIDLSKQPEKLQDRPLLFWHGDADPVVPFNHSSGFYKEVSMQYGDQEKIHFIKEEKRGHKVSRFAILETVDWFVTHLQS</sequence>
<dbReference type="InterPro" id="IPR001375">
    <property type="entry name" value="Peptidase_S9_cat"/>
</dbReference>
<proteinExistence type="predicted"/>
<name>A0ABU5CA15_9BACI</name>
<keyword evidence="3" id="KW-1185">Reference proteome</keyword>
<dbReference type="Proteomes" id="UP001281447">
    <property type="component" value="Unassembled WGS sequence"/>
</dbReference>
<evidence type="ECO:0000313" key="3">
    <source>
        <dbReference type="Proteomes" id="UP001281447"/>
    </source>
</evidence>
<gene>
    <name evidence="2" type="ORF">RWE15_18960</name>
</gene>
<dbReference type="Pfam" id="PF00326">
    <property type="entry name" value="Peptidase_S9"/>
    <property type="match status" value="1"/>
</dbReference>